<protein>
    <submittedName>
        <fullName evidence="2">Uncharacterized protein</fullName>
    </submittedName>
</protein>
<feature type="chain" id="PRO_5029617166" evidence="1">
    <location>
        <begin position="20"/>
        <end position="180"/>
    </location>
</feature>
<evidence type="ECO:0000313" key="3">
    <source>
        <dbReference type="Proteomes" id="UP000509458"/>
    </source>
</evidence>
<dbReference type="EMBL" id="LR812090">
    <property type="protein sequence ID" value="CAB9494418.1"/>
    <property type="molecule type" value="Genomic_DNA"/>
</dbReference>
<evidence type="ECO:0000313" key="2">
    <source>
        <dbReference type="EMBL" id="CAB9494418.1"/>
    </source>
</evidence>
<reference evidence="2 3" key="1">
    <citation type="submission" date="2020-06" db="EMBL/GenBank/DDBJ databases">
        <authorList>
            <person name="Duchaud E."/>
        </authorList>
    </citation>
    <scope>NUCLEOTIDE SEQUENCE [LARGE SCALE GENOMIC DNA]</scope>
    <source>
        <strain evidence="2">Alteromonas fortis</strain>
    </source>
</reference>
<dbReference type="AlphaFoldDB" id="A0A6T9Y3T4"/>
<gene>
    <name evidence="2" type="ORF">ALFOR1_31403</name>
</gene>
<dbReference type="InterPro" id="IPR046732">
    <property type="entry name" value="DUF6624"/>
</dbReference>
<dbReference type="Proteomes" id="UP000509458">
    <property type="component" value="Chromosome"/>
</dbReference>
<name>A0A6T9Y3T4_ALTMA</name>
<keyword evidence="1" id="KW-0732">Signal</keyword>
<proteinExistence type="predicted"/>
<feature type="signal peptide" evidence="1">
    <location>
        <begin position="1"/>
        <end position="19"/>
    </location>
</feature>
<evidence type="ECO:0000256" key="1">
    <source>
        <dbReference type="SAM" id="SignalP"/>
    </source>
</evidence>
<sequence>MKNLYLIVFICLTSNFSFAKDNYFSLRQELNQMMELDQSTLHGKTDRDFEKLRIEQANRIEEIVTEFGWPTIDMVGKDASQAAWIIVQHADYNKEFQDKMLKIMRPLALEGKINPANYAYLYDRTHRPQLYGTQGKCDGTDFTPFPIQDIEDIDNRRREMKMTTAQAYWNMASERMCGRK</sequence>
<accession>A0A6T9Y3T4</accession>
<dbReference type="Pfam" id="PF20329">
    <property type="entry name" value="DUF6624"/>
    <property type="match status" value="1"/>
</dbReference>
<organism evidence="2 3">
    <name type="scientific">Alteromonas macleodii</name>
    <name type="common">Pseudoalteromonas macleodii</name>
    <dbReference type="NCBI Taxonomy" id="28108"/>
    <lineage>
        <taxon>Bacteria</taxon>
        <taxon>Pseudomonadati</taxon>
        <taxon>Pseudomonadota</taxon>
        <taxon>Gammaproteobacteria</taxon>
        <taxon>Alteromonadales</taxon>
        <taxon>Alteromonadaceae</taxon>
        <taxon>Alteromonas/Salinimonas group</taxon>
        <taxon>Alteromonas</taxon>
    </lineage>
</organism>